<name>A0AAD7MY06_9AGAR</name>
<accession>A0AAD7MY06</accession>
<feature type="non-terminal residue" evidence="1">
    <location>
        <position position="1"/>
    </location>
</feature>
<evidence type="ECO:0000313" key="1">
    <source>
        <dbReference type="EMBL" id="KAJ7737156.1"/>
    </source>
</evidence>
<proteinExistence type="predicted"/>
<feature type="non-terminal residue" evidence="1">
    <location>
        <position position="55"/>
    </location>
</feature>
<evidence type="ECO:0000313" key="2">
    <source>
        <dbReference type="Proteomes" id="UP001215280"/>
    </source>
</evidence>
<dbReference type="AlphaFoldDB" id="A0AAD7MY06"/>
<dbReference type="EMBL" id="JARJLG010000145">
    <property type="protein sequence ID" value="KAJ7737156.1"/>
    <property type="molecule type" value="Genomic_DNA"/>
</dbReference>
<reference evidence="1" key="1">
    <citation type="submission" date="2023-03" db="EMBL/GenBank/DDBJ databases">
        <title>Massive genome expansion in bonnet fungi (Mycena s.s.) driven by repeated elements and novel gene families across ecological guilds.</title>
        <authorList>
            <consortium name="Lawrence Berkeley National Laboratory"/>
            <person name="Harder C.B."/>
            <person name="Miyauchi S."/>
            <person name="Viragh M."/>
            <person name="Kuo A."/>
            <person name="Thoen E."/>
            <person name="Andreopoulos B."/>
            <person name="Lu D."/>
            <person name="Skrede I."/>
            <person name="Drula E."/>
            <person name="Henrissat B."/>
            <person name="Morin E."/>
            <person name="Kohler A."/>
            <person name="Barry K."/>
            <person name="LaButti K."/>
            <person name="Morin E."/>
            <person name="Salamov A."/>
            <person name="Lipzen A."/>
            <person name="Mereny Z."/>
            <person name="Hegedus B."/>
            <person name="Baldrian P."/>
            <person name="Stursova M."/>
            <person name="Weitz H."/>
            <person name="Taylor A."/>
            <person name="Grigoriev I.V."/>
            <person name="Nagy L.G."/>
            <person name="Martin F."/>
            <person name="Kauserud H."/>
        </authorList>
    </citation>
    <scope>NUCLEOTIDE SEQUENCE</scope>
    <source>
        <strain evidence="1">CBHHK188m</strain>
    </source>
</reference>
<comment type="caution">
    <text evidence="1">The sequence shown here is derived from an EMBL/GenBank/DDBJ whole genome shotgun (WGS) entry which is preliminary data.</text>
</comment>
<organism evidence="1 2">
    <name type="scientific">Mycena maculata</name>
    <dbReference type="NCBI Taxonomy" id="230809"/>
    <lineage>
        <taxon>Eukaryota</taxon>
        <taxon>Fungi</taxon>
        <taxon>Dikarya</taxon>
        <taxon>Basidiomycota</taxon>
        <taxon>Agaricomycotina</taxon>
        <taxon>Agaricomycetes</taxon>
        <taxon>Agaricomycetidae</taxon>
        <taxon>Agaricales</taxon>
        <taxon>Marasmiineae</taxon>
        <taxon>Mycenaceae</taxon>
        <taxon>Mycena</taxon>
    </lineage>
</organism>
<protein>
    <submittedName>
        <fullName evidence="1">Uncharacterized protein</fullName>
    </submittedName>
</protein>
<sequence>FPPKPATMSTTHRILTNSSSAFLPERFVEAGCAVCGCLTELFNLTKLSEFTGSLE</sequence>
<dbReference type="Proteomes" id="UP001215280">
    <property type="component" value="Unassembled WGS sequence"/>
</dbReference>
<gene>
    <name evidence="1" type="ORF">DFH07DRAFT_710550</name>
</gene>
<keyword evidence="2" id="KW-1185">Reference proteome</keyword>